<comment type="caution">
    <text evidence="1">The sequence shown here is derived from an EMBL/GenBank/DDBJ whole genome shotgun (WGS) entry which is preliminary data.</text>
</comment>
<dbReference type="EMBL" id="JASBNA010000004">
    <property type="protein sequence ID" value="KAK7692706.1"/>
    <property type="molecule type" value="Genomic_DNA"/>
</dbReference>
<dbReference type="Proteomes" id="UP001385951">
    <property type="component" value="Unassembled WGS sequence"/>
</dbReference>
<name>A0AAW0GH94_9APHY</name>
<organism evidence="1 2">
    <name type="scientific">Cerrena zonata</name>
    <dbReference type="NCBI Taxonomy" id="2478898"/>
    <lineage>
        <taxon>Eukaryota</taxon>
        <taxon>Fungi</taxon>
        <taxon>Dikarya</taxon>
        <taxon>Basidiomycota</taxon>
        <taxon>Agaricomycotina</taxon>
        <taxon>Agaricomycetes</taxon>
        <taxon>Polyporales</taxon>
        <taxon>Cerrenaceae</taxon>
        <taxon>Cerrena</taxon>
    </lineage>
</organism>
<reference evidence="1 2" key="1">
    <citation type="submission" date="2022-09" db="EMBL/GenBank/DDBJ databases">
        <authorList>
            <person name="Palmer J.M."/>
        </authorList>
    </citation>
    <scope>NUCLEOTIDE SEQUENCE [LARGE SCALE GENOMIC DNA]</scope>
    <source>
        <strain evidence="1 2">DSM 7382</strain>
    </source>
</reference>
<keyword evidence="2" id="KW-1185">Reference proteome</keyword>
<evidence type="ECO:0000313" key="1">
    <source>
        <dbReference type="EMBL" id="KAK7692706.1"/>
    </source>
</evidence>
<dbReference type="AlphaFoldDB" id="A0AAW0GH94"/>
<accession>A0AAW0GH94</accession>
<evidence type="ECO:0000313" key="2">
    <source>
        <dbReference type="Proteomes" id="UP001385951"/>
    </source>
</evidence>
<proteinExistence type="predicted"/>
<gene>
    <name evidence="1" type="ORF">QCA50_004339</name>
</gene>
<protein>
    <submittedName>
        <fullName evidence="1">Uncharacterized protein</fullName>
    </submittedName>
</protein>
<sequence>MPVCKGCNPDYCSVPNGISQTDKILDSIMEDLKNLSVDNKKNPTTQDTADQLAINVEFDPDLRNSNKSC</sequence>